<proteinExistence type="predicted"/>
<gene>
    <name evidence="2" type="ORF">NWE73_13220</name>
</gene>
<evidence type="ECO:0000313" key="3">
    <source>
        <dbReference type="Proteomes" id="UP001152321"/>
    </source>
</evidence>
<evidence type="ECO:0008006" key="4">
    <source>
        <dbReference type="Google" id="ProtNLM"/>
    </source>
</evidence>
<reference evidence="2" key="1">
    <citation type="submission" date="2022-08" db="EMBL/GenBank/DDBJ databases">
        <title>Novel Bdellovibrio Species Isolated from Svalbard: Designation Bdellovibrio svalbardensis.</title>
        <authorList>
            <person name="Mitchell R.J."/>
            <person name="Choi S.Y."/>
        </authorList>
    </citation>
    <scope>NUCLEOTIDE SEQUENCE</scope>
    <source>
        <strain evidence="2">PAP01</strain>
    </source>
</reference>
<keyword evidence="1" id="KW-0732">Signal</keyword>
<accession>A0ABT6DKE7</accession>
<feature type="chain" id="PRO_5046980767" description="Outer membrane protein beta-barrel domain-containing protein" evidence="1">
    <location>
        <begin position="23"/>
        <end position="160"/>
    </location>
</feature>
<evidence type="ECO:0000313" key="2">
    <source>
        <dbReference type="EMBL" id="MDG0817335.1"/>
    </source>
</evidence>
<organism evidence="2 3">
    <name type="scientific">Bdellovibrio svalbardensis</name>
    <dbReference type="NCBI Taxonomy" id="2972972"/>
    <lineage>
        <taxon>Bacteria</taxon>
        <taxon>Pseudomonadati</taxon>
        <taxon>Bdellovibrionota</taxon>
        <taxon>Bdellovibrionia</taxon>
        <taxon>Bdellovibrionales</taxon>
        <taxon>Pseudobdellovibrionaceae</taxon>
        <taxon>Bdellovibrio</taxon>
    </lineage>
</organism>
<comment type="caution">
    <text evidence="2">The sequence shown here is derived from an EMBL/GenBank/DDBJ whole genome shotgun (WGS) entry which is preliminary data.</text>
</comment>
<keyword evidence="3" id="KW-1185">Reference proteome</keyword>
<dbReference type="Proteomes" id="UP001152321">
    <property type="component" value="Unassembled WGS sequence"/>
</dbReference>
<feature type="signal peptide" evidence="1">
    <location>
        <begin position="1"/>
        <end position="22"/>
    </location>
</feature>
<evidence type="ECO:0000256" key="1">
    <source>
        <dbReference type="SAM" id="SignalP"/>
    </source>
</evidence>
<name>A0ABT6DKE7_9BACT</name>
<protein>
    <recommendedName>
        <fullName evidence="4">Outer membrane protein beta-barrel domain-containing protein</fullName>
    </recommendedName>
</protein>
<sequence>MKKTLLIASSVVLSFFIIEFFAAEKAHADSALGIVIGDPTGVSGRTSLNGAHSLEGAIAYSFGHYDGTEIHGTYLWDRARSFATKEGPIEMYYGLGARVIFINSGKHDGEVAVGPRAPLGVLYNFHNPNIEVFGEIAATLDIVPATDVDLDLGIGFRVRF</sequence>
<dbReference type="EMBL" id="JANRMI010000004">
    <property type="protein sequence ID" value="MDG0817335.1"/>
    <property type="molecule type" value="Genomic_DNA"/>
</dbReference>
<dbReference type="RefSeq" id="WP_277578813.1">
    <property type="nucleotide sequence ID" value="NZ_JANRMI010000004.1"/>
</dbReference>